<dbReference type="Proteomes" id="UP001064048">
    <property type="component" value="Chromosome 22"/>
</dbReference>
<keyword evidence="2" id="KW-1185">Reference proteome</keyword>
<evidence type="ECO:0000313" key="2">
    <source>
        <dbReference type="Proteomes" id="UP001064048"/>
    </source>
</evidence>
<reference evidence="1 2" key="1">
    <citation type="journal article" date="2022" name="Genome Biol. Evol.">
        <title>The Spruce Budworm Genome: Reconstructing the Evolutionary History of Antifreeze Proteins.</title>
        <authorList>
            <person name="Beliveau C."/>
            <person name="Gagne P."/>
            <person name="Picq S."/>
            <person name="Vernygora O."/>
            <person name="Keeling C.I."/>
            <person name="Pinkney K."/>
            <person name="Doucet D."/>
            <person name="Wen F."/>
            <person name="Johnston J.S."/>
            <person name="Maaroufi H."/>
            <person name="Boyle B."/>
            <person name="Laroche J."/>
            <person name="Dewar K."/>
            <person name="Juretic N."/>
            <person name="Blackburn G."/>
            <person name="Nisole A."/>
            <person name="Brunet B."/>
            <person name="Brandao M."/>
            <person name="Lumley L."/>
            <person name="Duan J."/>
            <person name="Quan G."/>
            <person name="Lucarotti C.J."/>
            <person name="Roe A.D."/>
            <person name="Sperling F.A.H."/>
            <person name="Levesque R.C."/>
            <person name="Cusson M."/>
        </authorList>
    </citation>
    <scope>NUCLEOTIDE SEQUENCE [LARGE SCALE GENOMIC DNA]</scope>
    <source>
        <strain evidence="1">Glfc:IPQL:Cfum</strain>
    </source>
</reference>
<name>A0ACC0JH57_CHOFU</name>
<proteinExistence type="predicted"/>
<comment type="caution">
    <text evidence="1">The sequence shown here is derived from an EMBL/GenBank/DDBJ whole genome shotgun (WGS) entry which is preliminary data.</text>
</comment>
<accession>A0ACC0JH57</accession>
<sequence length="352" mass="38753">MPPPKNTASTQPKCAGCGKFITNNPTDGAKCKKCSCVYHRVCVNLGLDARISSAWMCPACRVQVPRSDNTDTPVKGSEPEGAGSAEPSPVQDLTKEIRMFRLDVAAMREEMAGLRRDMAEMRNSFSGFQARFEAVEDRISRLEARTEERAGDGAGDHLANTVAELKAELNDRDQDLLLGDLEISGIPEAASESGSHLVGLVARKLGVALDERDIVFAERVGAPRRSRDVSEGGGAAGDAGVGAERPRPRPLVVRLARRAPRADLLRAARVRRGADTADFGLPGSPTRFYVNERLTRLNRSLFYSARQECRRLDWRYPWTMAGRVYVRHDRDAPAHRIRSVDDIAQVFRNGAR</sequence>
<gene>
    <name evidence="1" type="ORF">MSG28_012568</name>
</gene>
<protein>
    <submittedName>
        <fullName evidence="1">Uncharacterized protein</fullName>
    </submittedName>
</protein>
<evidence type="ECO:0000313" key="1">
    <source>
        <dbReference type="EMBL" id="KAI8423435.1"/>
    </source>
</evidence>
<dbReference type="EMBL" id="CM046122">
    <property type="protein sequence ID" value="KAI8423435.1"/>
    <property type="molecule type" value="Genomic_DNA"/>
</dbReference>
<organism evidence="1 2">
    <name type="scientific">Choristoneura fumiferana</name>
    <name type="common">Spruce budworm moth</name>
    <name type="synonym">Archips fumiferana</name>
    <dbReference type="NCBI Taxonomy" id="7141"/>
    <lineage>
        <taxon>Eukaryota</taxon>
        <taxon>Metazoa</taxon>
        <taxon>Ecdysozoa</taxon>
        <taxon>Arthropoda</taxon>
        <taxon>Hexapoda</taxon>
        <taxon>Insecta</taxon>
        <taxon>Pterygota</taxon>
        <taxon>Neoptera</taxon>
        <taxon>Endopterygota</taxon>
        <taxon>Lepidoptera</taxon>
        <taxon>Glossata</taxon>
        <taxon>Ditrysia</taxon>
        <taxon>Tortricoidea</taxon>
        <taxon>Tortricidae</taxon>
        <taxon>Tortricinae</taxon>
        <taxon>Choristoneura</taxon>
    </lineage>
</organism>